<evidence type="ECO:0000313" key="1">
    <source>
        <dbReference type="EMBL" id="GFR10081.1"/>
    </source>
</evidence>
<name>A0A8X6GRU8_TRICU</name>
<gene>
    <name evidence="1" type="ORF">TNCT_578031</name>
</gene>
<dbReference type="Proteomes" id="UP000887116">
    <property type="component" value="Unassembled WGS sequence"/>
</dbReference>
<organism evidence="1 2">
    <name type="scientific">Trichonephila clavata</name>
    <name type="common">Joro spider</name>
    <name type="synonym">Nephila clavata</name>
    <dbReference type="NCBI Taxonomy" id="2740835"/>
    <lineage>
        <taxon>Eukaryota</taxon>
        <taxon>Metazoa</taxon>
        <taxon>Ecdysozoa</taxon>
        <taxon>Arthropoda</taxon>
        <taxon>Chelicerata</taxon>
        <taxon>Arachnida</taxon>
        <taxon>Araneae</taxon>
        <taxon>Araneomorphae</taxon>
        <taxon>Entelegynae</taxon>
        <taxon>Araneoidea</taxon>
        <taxon>Nephilidae</taxon>
        <taxon>Trichonephila</taxon>
    </lineage>
</organism>
<evidence type="ECO:0000313" key="2">
    <source>
        <dbReference type="Proteomes" id="UP000887116"/>
    </source>
</evidence>
<keyword evidence="2" id="KW-1185">Reference proteome</keyword>
<proteinExistence type="predicted"/>
<accession>A0A8X6GRU8</accession>
<dbReference type="OrthoDB" id="6420633at2759"/>
<protein>
    <submittedName>
        <fullName evidence="1">Uncharacterized protein</fullName>
    </submittedName>
</protein>
<dbReference type="AlphaFoldDB" id="A0A8X6GRU8"/>
<reference evidence="1" key="1">
    <citation type="submission" date="2020-07" db="EMBL/GenBank/DDBJ databases">
        <title>Multicomponent nature underlies the extraordinary mechanical properties of spider dragline silk.</title>
        <authorList>
            <person name="Kono N."/>
            <person name="Nakamura H."/>
            <person name="Mori M."/>
            <person name="Yoshida Y."/>
            <person name="Ohtoshi R."/>
            <person name="Malay A.D."/>
            <person name="Moran D.A.P."/>
            <person name="Tomita M."/>
            <person name="Numata K."/>
            <person name="Arakawa K."/>
        </authorList>
    </citation>
    <scope>NUCLEOTIDE SEQUENCE</scope>
</reference>
<dbReference type="EMBL" id="BMAO01016640">
    <property type="protein sequence ID" value="GFR10081.1"/>
    <property type="molecule type" value="Genomic_DNA"/>
</dbReference>
<comment type="caution">
    <text evidence="1">The sequence shown here is derived from an EMBL/GenBank/DDBJ whole genome shotgun (WGS) entry which is preliminary data.</text>
</comment>
<sequence length="112" mass="12334">MNRHVSKRVCLGLPFQTPSLIEEVDDTPLAVQPIMPSLPPSSPCIKSVYDCSEPQNSEMKMITQGKTTKSSRVPCSRVPCPYCNKLLKGERGVKKHIDFYGCPMAVGAKSTH</sequence>